<dbReference type="Pfam" id="PF16002">
    <property type="entry name" value="Headcase"/>
    <property type="match status" value="1"/>
</dbReference>
<feature type="compositionally biased region" description="Low complexity" evidence="1">
    <location>
        <begin position="212"/>
        <end position="233"/>
    </location>
</feature>
<accession>A0A9P0C471</accession>
<evidence type="ECO:0000259" key="2">
    <source>
        <dbReference type="Pfam" id="PF15353"/>
    </source>
</evidence>
<name>A0A9P0C471_BEMTA</name>
<dbReference type="AlphaFoldDB" id="A0A9P0C471"/>
<evidence type="ECO:0008006" key="6">
    <source>
        <dbReference type="Google" id="ProtNLM"/>
    </source>
</evidence>
<feature type="region of interest" description="Disordered" evidence="1">
    <location>
        <begin position="210"/>
        <end position="241"/>
    </location>
</feature>
<feature type="region of interest" description="Disordered" evidence="1">
    <location>
        <begin position="152"/>
        <end position="182"/>
    </location>
</feature>
<feature type="domain" description="Headcase middle" evidence="3">
    <location>
        <begin position="258"/>
        <end position="452"/>
    </location>
</feature>
<dbReference type="InterPro" id="IPR031947">
    <property type="entry name" value="Headcase_mid"/>
</dbReference>
<evidence type="ECO:0000256" key="1">
    <source>
        <dbReference type="SAM" id="MobiDB-lite"/>
    </source>
</evidence>
<protein>
    <recommendedName>
        <fullName evidence="6">Headcase protein</fullName>
    </recommendedName>
</protein>
<sequence length="461" mass="51436">MAPRRNNHSVALHAPAAGHTATANEIGHFFLDPLSLDQDNYTHCCVPSGECLHHQQPIPLNDLEDAVKVVCNNDNCTMGKFMHRECFEHWEQSVLNYLKTCGRARSWSERQRHQNLWTKKGYDLAFKACGCKCGRGHLKKDLDWVPSSGSVFREDTDTSKKKKRKNKSNARPTLAISAAHANGNLPNMGHIGNIGTKSFENHILSADLRTRTGSLSSSTGSSSPPASTSSISPVHSSGTGASKRKIKFDFFSDRHISSMNGSGIFTRRQDFTSFNSIPKVKLNSYNIKMEDEGNHGNDDTRCFVLSTLAAKHQPRVNCLLCHSTMLVFDRYPLVDGTFFLSPKQHSHFSIETKSEGKTQYLSAVCMGCLQGWTKLRCRHCSEPWDGSSLMIGSMYSYDIFAAMPCCADRLKCNGCQKALLLPHQRLNFYSDYSHKVACPQCGVQDNHFVKPLASCFTRGWP</sequence>
<organism evidence="4 5">
    <name type="scientific">Bemisia tabaci</name>
    <name type="common">Sweetpotato whitefly</name>
    <name type="synonym">Aleurodes tabaci</name>
    <dbReference type="NCBI Taxonomy" id="7038"/>
    <lineage>
        <taxon>Eukaryota</taxon>
        <taxon>Metazoa</taxon>
        <taxon>Ecdysozoa</taxon>
        <taxon>Arthropoda</taxon>
        <taxon>Hexapoda</taxon>
        <taxon>Insecta</taxon>
        <taxon>Pterygota</taxon>
        <taxon>Neoptera</taxon>
        <taxon>Paraneoptera</taxon>
        <taxon>Hemiptera</taxon>
        <taxon>Sternorrhyncha</taxon>
        <taxon>Aleyrodoidea</taxon>
        <taxon>Aleyrodidae</taxon>
        <taxon>Aleyrodinae</taxon>
        <taxon>Bemisia</taxon>
    </lineage>
</organism>
<dbReference type="KEGG" id="btab:109039439"/>
<dbReference type="EMBL" id="OU963862">
    <property type="protein sequence ID" value="CAH0753166.1"/>
    <property type="molecule type" value="Genomic_DNA"/>
</dbReference>
<feature type="domain" description="Headcase N-terminal" evidence="2">
    <location>
        <begin position="43"/>
        <end position="144"/>
    </location>
</feature>
<gene>
    <name evidence="4" type="ORF">BEMITA_LOCUS535</name>
</gene>
<dbReference type="PANTHER" id="PTHR13425:SF3">
    <property type="entry name" value="HEADCASE PROTEIN HOMOLOG"/>
    <property type="match status" value="1"/>
</dbReference>
<dbReference type="Pfam" id="PF15353">
    <property type="entry name" value="HECA_N"/>
    <property type="match status" value="1"/>
</dbReference>
<dbReference type="OrthoDB" id="10012848at2759"/>
<evidence type="ECO:0000259" key="3">
    <source>
        <dbReference type="Pfam" id="PF16002"/>
    </source>
</evidence>
<evidence type="ECO:0000313" key="4">
    <source>
        <dbReference type="EMBL" id="CAH0753166.1"/>
    </source>
</evidence>
<dbReference type="InterPro" id="IPR026066">
    <property type="entry name" value="Headcase"/>
</dbReference>
<proteinExistence type="predicted"/>
<keyword evidence="5" id="KW-1185">Reference proteome</keyword>
<dbReference type="PANTHER" id="PTHR13425">
    <property type="entry name" value="HEADCASE PROTEIN"/>
    <property type="match status" value="1"/>
</dbReference>
<dbReference type="InterPro" id="IPR054537">
    <property type="entry name" value="HECA_N"/>
</dbReference>
<reference evidence="4" key="1">
    <citation type="submission" date="2021-12" db="EMBL/GenBank/DDBJ databases">
        <authorList>
            <person name="King R."/>
        </authorList>
    </citation>
    <scope>NUCLEOTIDE SEQUENCE</scope>
</reference>
<dbReference type="Proteomes" id="UP001152759">
    <property type="component" value="Chromosome 1"/>
</dbReference>
<evidence type="ECO:0000313" key="5">
    <source>
        <dbReference type="Proteomes" id="UP001152759"/>
    </source>
</evidence>